<keyword evidence="1" id="KW-0812">Transmembrane</keyword>
<dbReference type="EMBL" id="PNHQ01000004">
    <property type="protein sequence ID" value="PMC80285.1"/>
    <property type="molecule type" value="Genomic_DNA"/>
</dbReference>
<keyword evidence="1" id="KW-0472">Membrane</keyword>
<accession>A0A258ADJ4</accession>
<dbReference type="Pfam" id="PF03596">
    <property type="entry name" value="Cad"/>
    <property type="match status" value="1"/>
</dbReference>
<dbReference type="AlphaFoldDB" id="A0A258ADJ4"/>
<organism evidence="2 3">
    <name type="scientific">Aerococcus viridans</name>
    <dbReference type="NCBI Taxonomy" id="1377"/>
    <lineage>
        <taxon>Bacteria</taxon>
        <taxon>Bacillati</taxon>
        <taxon>Bacillota</taxon>
        <taxon>Bacilli</taxon>
        <taxon>Lactobacillales</taxon>
        <taxon>Aerococcaceae</taxon>
        <taxon>Aerococcus</taxon>
    </lineage>
</organism>
<keyword evidence="3" id="KW-1185">Reference proteome</keyword>
<feature type="transmembrane region" description="Helical" evidence="1">
    <location>
        <begin position="105"/>
        <end position="126"/>
    </location>
</feature>
<evidence type="ECO:0000256" key="1">
    <source>
        <dbReference type="SAM" id="Phobius"/>
    </source>
</evidence>
<proteinExistence type="predicted"/>
<feature type="transmembrane region" description="Helical" evidence="1">
    <location>
        <begin position="6"/>
        <end position="26"/>
    </location>
</feature>
<dbReference type="InterPro" id="IPR004676">
    <property type="entry name" value="Cd-R_transporter"/>
</dbReference>
<dbReference type="OrthoDB" id="7995400at2"/>
<feature type="transmembrane region" description="Helical" evidence="1">
    <location>
        <begin position="38"/>
        <end position="60"/>
    </location>
</feature>
<feature type="transmembrane region" description="Helical" evidence="1">
    <location>
        <begin position="172"/>
        <end position="192"/>
    </location>
</feature>
<name>A0A258ADJ4_9LACT</name>
<dbReference type="Proteomes" id="UP000235701">
    <property type="component" value="Unassembled WGS sequence"/>
</dbReference>
<protein>
    <submittedName>
        <fullName evidence="2">Cadmium resistance protein CadD</fullName>
    </submittedName>
</protein>
<feature type="transmembrane region" description="Helical" evidence="1">
    <location>
        <begin position="66"/>
        <end position="84"/>
    </location>
</feature>
<feature type="transmembrane region" description="Helical" evidence="1">
    <location>
        <begin position="132"/>
        <end position="152"/>
    </location>
</feature>
<comment type="caution">
    <text evidence="2">The sequence shown here is derived from an EMBL/GenBank/DDBJ whole genome shotgun (WGS) entry which is preliminary data.</text>
</comment>
<dbReference type="RefSeq" id="WP_026465298.1">
    <property type="nucleotide sequence ID" value="NZ_JAMWLF010000004.1"/>
</dbReference>
<reference evidence="2 3" key="1">
    <citation type="submission" date="2017-09" db="EMBL/GenBank/DDBJ databases">
        <title>Bacterial strain isolated from the female urinary microbiota.</title>
        <authorList>
            <person name="Thomas-White K."/>
            <person name="Kumar N."/>
            <person name="Forster S."/>
            <person name="Putonti C."/>
            <person name="Lawley T."/>
            <person name="Wolfe A.J."/>
        </authorList>
    </citation>
    <scope>NUCLEOTIDE SEQUENCE [LARGE SCALE GENOMIC DNA]</scope>
    <source>
        <strain evidence="2 3">UMB0240</strain>
    </source>
</reference>
<keyword evidence="1" id="KW-1133">Transmembrane helix</keyword>
<evidence type="ECO:0000313" key="2">
    <source>
        <dbReference type="EMBL" id="PMC80285.1"/>
    </source>
</evidence>
<sequence>MEIIISSMLVFISTSIDYLVVLTILFSTMNTGKQRSIYIGQYIGTGLLVGFSLIAAYFLNFIPQDWVIGLLGLLPLILGIRAIFIDEDVDEKDLEEKMSHRQSEVASVVALTIALGGDNLGIYIPYFTGMSFQEVMVVILVFIIGIFTLCYLSKRLASVPMIGEVVERYEKVIVPVVFIGLGIFILLENGTIQHLWSLIA</sequence>
<dbReference type="GeneID" id="92866541"/>
<gene>
    <name evidence="2" type="ORF">CJ191_02795</name>
</gene>
<dbReference type="NCBIfam" id="TIGR00779">
    <property type="entry name" value="cad"/>
    <property type="match status" value="1"/>
</dbReference>
<evidence type="ECO:0000313" key="3">
    <source>
        <dbReference type="Proteomes" id="UP000235701"/>
    </source>
</evidence>